<dbReference type="EMBL" id="NPOA01000016">
    <property type="protein sequence ID" value="PAV27977.1"/>
    <property type="molecule type" value="Genomic_DNA"/>
</dbReference>
<evidence type="ECO:0000313" key="1">
    <source>
        <dbReference type="EMBL" id="PAV27977.1"/>
    </source>
</evidence>
<protein>
    <submittedName>
        <fullName evidence="1">Uncharacterized protein</fullName>
    </submittedName>
</protein>
<gene>
    <name evidence="1" type="ORF">CIL05_19115</name>
</gene>
<accession>A0A2A2I8L1</accession>
<dbReference type="AlphaFoldDB" id="A0A2A2I8L1"/>
<name>A0A2A2I8L1_9BACI</name>
<organism evidence="1 2">
    <name type="scientific">Virgibacillus profundi</name>
    <dbReference type="NCBI Taxonomy" id="2024555"/>
    <lineage>
        <taxon>Bacteria</taxon>
        <taxon>Bacillati</taxon>
        <taxon>Bacillota</taxon>
        <taxon>Bacilli</taxon>
        <taxon>Bacillales</taxon>
        <taxon>Bacillaceae</taxon>
        <taxon>Virgibacillus</taxon>
    </lineage>
</organism>
<evidence type="ECO:0000313" key="2">
    <source>
        <dbReference type="Proteomes" id="UP000218887"/>
    </source>
</evidence>
<dbReference type="RefSeq" id="WP_095657140.1">
    <property type="nucleotide sequence ID" value="NZ_NPOA01000016.1"/>
</dbReference>
<reference evidence="1 2" key="1">
    <citation type="submission" date="2017-08" db="EMBL/GenBank/DDBJ databases">
        <title>Virgibacillus indicus sp. nov. and Virgibacillus profoundi sp. nov, two moderately halophilic bacteria isolated from marine sediment by using the Microfluidic Streak Plate.</title>
        <authorList>
            <person name="Xu B."/>
            <person name="Hu B."/>
            <person name="Wang J."/>
            <person name="Zhu Y."/>
            <person name="Huang L."/>
            <person name="Du W."/>
            <person name="Huang Y."/>
        </authorList>
    </citation>
    <scope>NUCLEOTIDE SEQUENCE [LARGE SCALE GENOMIC DNA]</scope>
    <source>
        <strain evidence="1 2">IO3-P3-H5</strain>
    </source>
</reference>
<dbReference type="Proteomes" id="UP000218887">
    <property type="component" value="Unassembled WGS sequence"/>
</dbReference>
<keyword evidence="2" id="KW-1185">Reference proteome</keyword>
<dbReference type="OrthoDB" id="2720921at2"/>
<comment type="caution">
    <text evidence="1">The sequence shown here is derived from an EMBL/GenBank/DDBJ whole genome shotgun (WGS) entry which is preliminary data.</text>
</comment>
<proteinExistence type="predicted"/>
<sequence>MNMKQTNLFYVDATELVDGIDYEVITETGYIDHKVERLYGVDNHSIDYDLIKILGLGVVKNNHLQDYYIFNAASDNIMNEMIRIDVYYQITHPEFDDKPLDRWVFGSPAGVDYLLSLLGSQGAWVISRLKGIFNDKKNGQVLAFRPRSSSLKSK</sequence>